<protein>
    <submittedName>
        <fullName evidence="2">Uncharacterized protein</fullName>
    </submittedName>
</protein>
<evidence type="ECO:0000256" key="1">
    <source>
        <dbReference type="SAM" id="MobiDB-lite"/>
    </source>
</evidence>
<dbReference type="EMBL" id="CAUYUJ010016975">
    <property type="protein sequence ID" value="CAK0870569.1"/>
    <property type="molecule type" value="Genomic_DNA"/>
</dbReference>
<name>A0ABN9VCW9_9DINO</name>
<gene>
    <name evidence="2" type="ORF">PCOR1329_LOCUS56639</name>
</gene>
<proteinExistence type="predicted"/>
<feature type="region of interest" description="Disordered" evidence="1">
    <location>
        <begin position="1"/>
        <end position="88"/>
    </location>
</feature>
<keyword evidence="3" id="KW-1185">Reference proteome</keyword>
<evidence type="ECO:0000313" key="3">
    <source>
        <dbReference type="Proteomes" id="UP001189429"/>
    </source>
</evidence>
<dbReference type="Proteomes" id="UP001189429">
    <property type="component" value="Unassembled WGS sequence"/>
</dbReference>
<accession>A0ABN9VCW9</accession>
<sequence>TALKGEPRPEAKGVSGPKALTSPDPPWGCALNCGVLGLPRNPAPGPAPPPAAGAQADSAGVLSDRARQEAPHNGRQVPGGRNEEHLRPRREGGEVFLAVHGVSGSGVESFGPFVQAFAQAAMDRRGGSSAGIMLSCWRSEASWGGGEPPADGIPVDGILGVLVGEQSPRRRRGHPEAHETEVTVTFIMEDKAKSSSELVLTFATAEVAEESGRPTCPPWSTTSRGTPETPEVLRPSSALYSGPTSALRGGAELELELLAMKGDRGASYRESGFGDVSFPSSNSAVLLTFAP</sequence>
<feature type="region of interest" description="Disordered" evidence="1">
    <location>
        <begin position="211"/>
        <end position="233"/>
    </location>
</feature>
<evidence type="ECO:0000313" key="2">
    <source>
        <dbReference type="EMBL" id="CAK0870569.1"/>
    </source>
</evidence>
<reference evidence="2" key="1">
    <citation type="submission" date="2023-10" db="EMBL/GenBank/DDBJ databases">
        <authorList>
            <person name="Chen Y."/>
            <person name="Shah S."/>
            <person name="Dougan E. K."/>
            <person name="Thang M."/>
            <person name="Chan C."/>
        </authorList>
    </citation>
    <scope>NUCLEOTIDE SEQUENCE [LARGE SCALE GENOMIC DNA]</scope>
</reference>
<feature type="compositionally biased region" description="Pro residues" evidence="1">
    <location>
        <begin position="41"/>
        <end position="51"/>
    </location>
</feature>
<comment type="caution">
    <text evidence="2">The sequence shown here is derived from an EMBL/GenBank/DDBJ whole genome shotgun (WGS) entry which is preliminary data.</text>
</comment>
<organism evidence="2 3">
    <name type="scientific">Prorocentrum cordatum</name>
    <dbReference type="NCBI Taxonomy" id="2364126"/>
    <lineage>
        <taxon>Eukaryota</taxon>
        <taxon>Sar</taxon>
        <taxon>Alveolata</taxon>
        <taxon>Dinophyceae</taxon>
        <taxon>Prorocentrales</taxon>
        <taxon>Prorocentraceae</taxon>
        <taxon>Prorocentrum</taxon>
    </lineage>
</organism>
<feature type="compositionally biased region" description="Basic and acidic residues" evidence="1">
    <location>
        <begin position="1"/>
        <end position="11"/>
    </location>
</feature>
<feature type="non-terminal residue" evidence="2">
    <location>
        <position position="1"/>
    </location>
</feature>